<dbReference type="Pfam" id="PF01850">
    <property type="entry name" value="PIN"/>
    <property type="match status" value="1"/>
</dbReference>
<dbReference type="SUPFAM" id="SSF88723">
    <property type="entry name" value="PIN domain-like"/>
    <property type="match status" value="1"/>
</dbReference>
<dbReference type="InterPro" id="IPR029060">
    <property type="entry name" value="PIN-like_dom_sf"/>
</dbReference>
<dbReference type="PANTHER" id="PTHR42188:SF1">
    <property type="entry name" value="23S RRNA-SPECIFIC ENDONUCLEASE VAPC20"/>
    <property type="match status" value="1"/>
</dbReference>
<feature type="domain" description="PIN" evidence="1">
    <location>
        <begin position="3"/>
        <end position="133"/>
    </location>
</feature>
<dbReference type="PANTHER" id="PTHR42188">
    <property type="entry name" value="23S RRNA-SPECIFIC ENDONUCLEASE VAPC20"/>
    <property type="match status" value="1"/>
</dbReference>
<accession>A0A1G1VKC7</accession>
<dbReference type="GO" id="GO:0004521">
    <property type="term" value="F:RNA endonuclease activity"/>
    <property type="evidence" value="ECO:0007669"/>
    <property type="project" value="InterPro"/>
</dbReference>
<evidence type="ECO:0000259" key="1">
    <source>
        <dbReference type="Pfam" id="PF01850"/>
    </source>
</evidence>
<comment type="caution">
    <text evidence="2">The sequence shown here is derived from an EMBL/GenBank/DDBJ whole genome shotgun (WGS) entry which is preliminary data.</text>
</comment>
<name>A0A1G1VKC7_9BACT</name>
<dbReference type="STRING" id="1797589.A2784_01525"/>
<dbReference type="InterPro" id="IPR039018">
    <property type="entry name" value="VapC20-like"/>
</dbReference>
<dbReference type="AlphaFoldDB" id="A0A1G1VKC7"/>
<dbReference type="EMBL" id="MHCH01000060">
    <property type="protein sequence ID" value="OGY15784.1"/>
    <property type="molecule type" value="Genomic_DNA"/>
</dbReference>
<organism evidence="2 3">
    <name type="scientific">Candidatus Chisholmbacteria bacterium RIFCSPHIGHO2_01_FULL_48_12</name>
    <dbReference type="NCBI Taxonomy" id="1797589"/>
    <lineage>
        <taxon>Bacteria</taxon>
        <taxon>Candidatus Chisholmiibacteriota</taxon>
    </lineage>
</organism>
<dbReference type="Gene3D" id="3.40.50.1010">
    <property type="entry name" value="5'-nuclease"/>
    <property type="match status" value="1"/>
</dbReference>
<dbReference type="InterPro" id="IPR002716">
    <property type="entry name" value="PIN_dom"/>
</dbReference>
<dbReference type="Proteomes" id="UP000177324">
    <property type="component" value="Unassembled WGS sequence"/>
</dbReference>
<proteinExistence type="predicted"/>
<sequence>MKVFVDTGPLRALVVPKDQERKRTLEIIESLGKQKAQMFTSDYILDEVFTGLLNDIRGGHLRIKEFNRLILRQKLLQIEWIDRQRWLKTKRLFLKVSKDKTWSFTDCTSYVVMRELKIKKAFSFDEHFKQMGFDLL</sequence>
<protein>
    <recommendedName>
        <fullName evidence="1">PIN domain-containing protein</fullName>
    </recommendedName>
</protein>
<evidence type="ECO:0000313" key="3">
    <source>
        <dbReference type="Proteomes" id="UP000177324"/>
    </source>
</evidence>
<dbReference type="GO" id="GO:0016075">
    <property type="term" value="P:rRNA catabolic process"/>
    <property type="evidence" value="ECO:0007669"/>
    <property type="project" value="TreeGrafter"/>
</dbReference>
<reference evidence="2 3" key="1">
    <citation type="journal article" date="2016" name="Nat. Commun.">
        <title>Thousands of microbial genomes shed light on interconnected biogeochemical processes in an aquifer system.</title>
        <authorList>
            <person name="Anantharaman K."/>
            <person name="Brown C.T."/>
            <person name="Hug L.A."/>
            <person name="Sharon I."/>
            <person name="Castelle C.J."/>
            <person name="Probst A.J."/>
            <person name="Thomas B.C."/>
            <person name="Singh A."/>
            <person name="Wilkins M.J."/>
            <person name="Karaoz U."/>
            <person name="Brodie E.L."/>
            <person name="Williams K.H."/>
            <person name="Hubbard S.S."/>
            <person name="Banfield J.F."/>
        </authorList>
    </citation>
    <scope>NUCLEOTIDE SEQUENCE [LARGE SCALE GENOMIC DNA]</scope>
</reference>
<evidence type="ECO:0000313" key="2">
    <source>
        <dbReference type="EMBL" id="OGY15784.1"/>
    </source>
</evidence>
<gene>
    <name evidence="2" type="ORF">A2784_01525</name>
</gene>